<name>A0A058ZLX8_9RHOB</name>
<sequence length="155" mass="16314">MTHAPATLAQLLPLLEQAAADTPVIFATDSARIGPGYHVTELKLAQINSIDCGGNLNTWVETQLQLLDGADGAYLQAGKVASILRRSAQTIAGLSDAPLWVEMAPRNQGLSRYRIGAVQDTGGAFKVTLTHDQAQCKPAVSLGCCGTQAMESYCA</sequence>
<proteinExistence type="predicted"/>
<dbReference type="EMBL" id="AQQY01000004">
    <property type="protein sequence ID" value="KCV82192.1"/>
    <property type="molecule type" value="Genomic_DNA"/>
</dbReference>
<dbReference type="Proteomes" id="UP000024836">
    <property type="component" value="Unassembled WGS sequence"/>
</dbReference>
<dbReference type="RefSeq" id="WP_051598012.1">
    <property type="nucleotide sequence ID" value="NZ_AQQY01000004.1"/>
</dbReference>
<comment type="caution">
    <text evidence="1">The sequence shown here is derived from an EMBL/GenBank/DDBJ whole genome shotgun (WGS) entry which is preliminary data.</text>
</comment>
<dbReference type="eggNOG" id="ENOG5030YVN">
    <property type="taxonomic scope" value="Bacteria"/>
</dbReference>
<dbReference type="OrthoDB" id="66316at2"/>
<keyword evidence="2" id="KW-1185">Reference proteome</keyword>
<evidence type="ECO:0000313" key="2">
    <source>
        <dbReference type="Proteomes" id="UP000024836"/>
    </source>
</evidence>
<gene>
    <name evidence="1" type="ORF">ATO10_07377</name>
</gene>
<reference evidence="1 2" key="1">
    <citation type="submission" date="2013-04" db="EMBL/GenBank/DDBJ databases">
        <title>Shimia sp. 22II-S11-Z10 Genome Sequencing.</title>
        <authorList>
            <person name="Lai Q."/>
            <person name="Li G."/>
            <person name="Shao Z."/>
        </authorList>
    </citation>
    <scope>NUCLEOTIDE SEQUENCE [LARGE SCALE GENOMIC DNA]</scope>
    <source>
        <strain evidence="2">22II-S11-Z10</strain>
    </source>
</reference>
<accession>A0A058ZLX8</accession>
<organism evidence="1 2">
    <name type="scientific">Actibacterium atlanticum</name>
    <dbReference type="NCBI Taxonomy" id="1461693"/>
    <lineage>
        <taxon>Bacteria</taxon>
        <taxon>Pseudomonadati</taxon>
        <taxon>Pseudomonadota</taxon>
        <taxon>Alphaproteobacteria</taxon>
        <taxon>Rhodobacterales</taxon>
        <taxon>Roseobacteraceae</taxon>
        <taxon>Actibacterium</taxon>
    </lineage>
</organism>
<evidence type="ECO:0000313" key="1">
    <source>
        <dbReference type="EMBL" id="KCV82192.1"/>
    </source>
</evidence>
<dbReference type="STRING" id="1461693.ATO10_07377"/>
<protein>
    <submittedName>
        <fullName evidence="1">Uncharacterized protein</fullName>
    </submittedName>
</protein>
<dbReference type="AlphaFoldDB" id="A0A058ZLX8"/>
<dbReference type="InterPro" id="IPR045534">
    <property type="entry name" value="DUF6428"/>
</dbReference>
<dbReference type="Pfam" id="PF20001">
    <property type="entry name" value="DUF6428"/>
    <property type="match status" value="1"/>
</dbReference>